<dbReference type="InterPro" id="IPR036890">
    <property type="entry name" value="HATPase_C_sf"/>
</dbReference>
<evidence type="ECO:0000256" key="1">
    <source>
        <dbReference type="ARBA" id="ARBA00000085"/>
    </source>
</evidence>
<sequence length="638" mass="69684">MKNVKKCQFKNPVAGFPQTSLFRRYAEGSSHALALVDRDGAVAYANQAFDRLAARLSKLPQAEGRAAQGRGLSAPFVAALKEIWGQVGRDVQECRFPLNGEDGLVCRLVPLKPEELVIVELETSTDTASLKDALRAERMLRRQSDLLRERGRRLIFDVIDELPVFVYMQRPDYTVAYANKKTITFYGHTEGRRCYEVFGGRSTPCPQCPTFTVFATGRPVDWQFTDNDGRTFHIYDYPFEDENGEPLVMELGVDITELKRVERELFQAQKMRAIGVLAGGIAHDLNNNLVPIIFNIDHVQGKSTDTAMAAPLAEALRAAYKAAELVEQVLEYSRQQDVSRSPLHLTPLARENLALLQASLPGHIRLTVNSSADQDCVLANPSQIQQLLLNLCRNAVQAMPDGGILSVSITNLHLSSQKDAPHLGLGLGSHVVLQVADTGCGIESEAVERIFEPFYTSKKKSGGTGMGLAVVHAITSCNGGSIHVDSVPGSGTVFTVYLPCAAPAASPAVEEPRQASRTTGRLLLVDDDHGALQAMRRVLRDAGYEVFTADSGQEGLKEYFHARGQYDLVLTDQSMPDMTGLELAARILEHDGGARIIICTGHVEPQLEAQAAGAGVAGFVMKPMSPRVLVENVRKYCS</sequence>
<dbReference type="SUPFAM" id="SSF52172">
    <property type="entry name" value="CheY-like"/>
    <property type="match status" value="1"/>
</dbReference>
<accession>E6VTH4</accession>
<dbReference type="EMBL" id="CP002431">
    <property type="protein sequence ID" value="ADU62151.1"/>
    <property type="molecule type" value="Genomic_DNA"/>
</dbReference>
<organism evidence="8 9">
    <name type="scientific">Pseudodesulfovibrio aespoeensis (strain ATCC 700646 / DSM 10631 / Aspo-2)</name>
    <name type="common">Desulfovibrio aespoeensis</name>
    <dbReference type="NCBI Taxonomy" id="643562"/>
    <lineage>
        <taxon>Bacteria</taxon>
        <taxon>Pseudomonadati</taxon>
        <taxon>Thermodesulfobacteriota</taxon>
        <taxon>Desulfovibrionia</taxon>
        <taxon>Desulfovibrionales</taxon>
        <taxon>Desulfovibrionaceae</taxon>
    </lineage>
</organism>
<evidence type="ECO:0000313" key="9">
    <source>
        <dbReference type="Proteomes" id="UP000002191"/>
    </source>
</evidence>
<dbReference type="EC" id="2.7.13.3" evidence="2"/>
<reference evidence="8 9" key="2">
    <citation type="journal article" date="2014" name="Genome Announc.">
        <title>Complete Genome Sequence of the Subsurface, Mesophilic Sulfate-Reducing Bacterium Desulfovibrio aespoeensis Aspo-2.</title>
        <authorList>
            <person name="Pedersen K."/>
            <person name="Bengtsson A."/>
            <person name="Edlund J."/>
            <person name="Rabe L."/>
            <person name="Hazen T."/>
            <person name="Chakraborty R."/>
            <person name="Goodwin L."/>
            <person name="Shapiro N."/>
        </authorList>
    </citation>
    <scope>NUCLEOTIDE SEQUENCE [LARGE SCALE GENOMIC DNA]</scope>
    <source>
        <strain evidence="9">ATCC 700646 / DSM 10631 / Aspo-2</strain>
    </source>
</reference>
<dbReference type="PROSITE" id="PS50110">
    <property type="entry name" value="RESPONSE_REGULATORY"/>
    <property type="match status" value="1"/>
</dbReference>
<keyword evidence="9" id="KW-1185">Reference proteome</keyword>
<evidence type="ECO:0000313" key="8">
    <source>
        <dbReference type="EMBL" id="ADU62151.1"/>
    </source>
</evidence>
<proteinExistence type="predicted"/>
<dbReference type="InterPro" id="IPR011006">
    <property type="entry name" value="CheY-like_superfamily"/>
</dbReference>
<dbReference type="Gene3D" id="3.30.450.20">
    <property type="entry name" value="PAS domain"/>
    <property type="match status" value="1"/>
</dbReference>
<dbReference type="InterPro" id="IPR003661">
    <property type="entry name" value="HisK_dim/P_dom"/>
</dbReference>
<feature type="domain" description="Response regulatory" evidence="6">
    <location>
        <begin position="521"/>
        <end position="637"/>
    </location>
</feature>
<dbReference type="Gene3D" id="3.30.565.10">
    <property type="entry name" value="Histidine kinase-like ATPase, C-terminal domain"/>
    <property type="match status" value="1"/>
</dbReference>
<dbReference type="InterPro" id="IPR005467">
    <property type="entry name" value="His_kinase_dom"/>
</dbReference>
<dbReference type="Proteomes" id="UP000002191">
    <property type="component" value="Chromosome"/>
</dbReference>
<evidence type="ECO:0000256" key="2">
    <source>
        <dbReference type="ARBA" id="ARBA00012438"/>
    </source>
</evidence>
<reference evidence="9" key="1">
    <citation type="submission" date="2010-12" db="EMBL/GenBank/DDBJ databases">
        <title>Complete sequence of Desulfovibrio aespoeensis Aspo-2.</title>
        <authorList>
            <consortium name="US DOE Joint Genome Institute"/>
            <person name="Lucas S."/>
            <person name="Copeland A."/>
            <person name="Lapidus A."/>
            <person name="Cheng J.-F."/>
            <person name="Goodwin L."/>
            <person name="Pitluck S."/>
            <person name="Chertkov O."/>
            <person name="Misra M."/>
            <person name="Detter J.C."/>
            <person name="Han C."/>
            <person name="Tapia R."/>
            <person name="Land M."/>
            <person name="Hauser L."/>
            <person name="Kyrpides N."/>
            <person name="Ivanova N."/>
            <person name="Ovchinnikova G."/>
            <person name="Pedersen K."/>
            <person name="Jagevall S."/>
            <person name="Hazen T."/>
            <person name="Woyke T."/>
        </authorList>
    </citation>
    <scope>NUCLEOTIDE SEQUENCE [LARGE SCALE GENOMIC DNA]</scope>
    <source>
        <strain evidence="9">ATCC 700646 / DSM 10631 / Aspo-2</strain>
    </source>
</reference>
<dbReference type="AlphaFoldDB" id="E6VTH4"/>
<feature type="domain" description="PAC" evidence="7">
    <location>
        <begin position="218"/>
        <end position="267"/>
    </location>
</feature>
<dbReference type="PANTHER" id="PTHR43065">
    <property type="entry name" value="SENSOR HISTIDINE KINASE"/>
    <property type="match status" value="1"/>
</dbReference>
<dbReference type="InterPro" id="IPR000700">
    <property type="entry name" value="PAS-assoc_C"/>
</dbReference>
<evidence type="ECO:0000259" key="7">
    <source>
        <dbReference type="PROSITE" id="PS50113"/>
    </source>
</evidence>
<dbReference type="Gene3D" id="1.10.287.130">
    <property type="match status" value="1"/>
</dbReference>
<dbReference type="PROSITE" id="PS50109">
    <property type="entry name" value="HIS_KIN"/>
    <property type="match status" value="1"/>
</dbReference>
<dbReference type="HOGENOM" id="CLU_000445_114_51_7"/>
<protein>
    <recommendedName>
        <fullName evidence="2">histidine kinase</fullName>
        <ecNumber evidence="2">2.7.13.3</ecNumber>
    </recommendedName>
</protein>
<dbReference type="Pfam" id="PF00072">
    <property type="entry name" value="Response_reg"/>
    <property type="match status" value="1"/>
</dbReference>
<evidence type="ECO:0000256" key="3">
    <source>
        <dbReference type="ARBA" id="ARBA00022553"/>
    </source>
</evidence>
<dbReference type="CDD" id="cd00082">
    <property type="entry name" value="HisKA"/>
    <property type="match status" value="1"/>
</dbReference>
<dbReference type="InterPro" id="IPR035965">
    <property type="entry name" value="PAS-like_dom_sf"/>
</dbReference>
<dbReference type="eggNOG" id="COG4191">
    <property type="taxonomic scope" value="Bacteria"/>
</dbReference>
<dbReference type="SUPFAM" id="SSF55785">
    <property type="entry name" value="PYP-like sensor domain (PAS domain)"/>
    <property type="match status" value="1"/>
</dbReference>
<dbReference type="InterPro" id="IPR003594">
    <property type="entry name" value="HATPase_dom"/>
</dbReference>
<dbReference type="SUPFAM" id="SSF55874">
    <property type="entry name" value="ATPase domain of HSP90 chaperone/DNA topoisomerase II/histidine kinase"/>
    <property type="match status" value="1"/>
</dbReference>
<evidence type="ECO:0000259" key="6">
    <source>
        <dbReference type="PROSITE" id="PS50110"/>
    </source>
</evidence>
<dbReference type="InterPro" id="IPR036097">
    <property type="entry name" value="HisK_dim/P_sf"/>
</dbReference>
<dbReference type="Gene3D" id="3.40.50.2300">
    <property type="match status" value="1"/>
</dbReference>
<comment type="catalytic activity">
    <reaction evidence="1">
        <text>ATP + protein L-histidine = ADP + protein N-phospho-L-histidine.</text>
        <dbReference type="EC" id="2.7.13.3"/>
    </reaction>
</comment>
<dbReference type="PANTHER" id="PTHR43065:SF42">
    <property type="entry name" value="TWO-COMPONENT SENSOR PPRA"/>
    <property type="match status" value="1"/>
</dbReference>
<dbReference type="KEGG" id="das:Daes_1135"/>
<dbReference type="PRINTS" id="PR00344">
    <property type="entry name" value="BCTRLSENSOR"/>
</dbReference>
<dbReference type="PROSITE" id="PS50113">
    <property type="entry name" value="PAC"/>
    <property type="match status" value="1"/>
</dbReference>
<dbReference type="CDD" id="cd00075">
    <property type="entry name" value="HATPase"/>
    <property type="match status" value="1"/>
</dbReference>
<dbReference type="SMART" id="SM00387">
    <property type="entry name" value="HATPase_c"/>
    <property type="match status" value="1"/>
</dbReference>
<dbReference type="SUPFAM" id="SSF47384">
    <property type="entry name" value="Homodimeric domain of signal transducing histidine kinase"/>
    <property type="match status" value="1"/>
</dbReference>
<dbReference type="SMART" id="SM00448">
    <property type="entry name" value="REC"/>
    <property type="match status" value="1"/>
</dbReference>
<name>E6VTH4_PSEA9</name>
<dbReference type="RefSeq" id="WP_013514082.1">
    <property type="nucleotide sequence ID" value="NC_014844.1"/>
</dbReference>
<gene>
    <name evidence="8" type="ordered locus">Daes_1135</name>
</gene>
<feature type="domain" description="Histidine kinase" evidence="5">
    <location>
        <begin position="280"/>
        <end position="502"/>
    </location>
</feature>
<dbReference type="InterPro" id="IPR000014">
    <property type="entry name" value="PAS"/>
</dbReference>
<dbReference type="STRING" id="643562.Daes_1135"/>
<dbReference type="InterPro" id="IPR001789">
    <property type="entry name" value="Sig_transdc_resp-reg_receiver"/>
</dbReference>
<dbReference type="InterPro" id="IPR004358">
    <property type="entry name" value="Sig_transdc_His_kin-like_C"/>
</dbReference>
<dbReference type="OrthoDB" id="9813024at2"/>
<evidence type="ECO:0000259" key="5">
    <source>
        <dbReference type="PROSITE" id="PS50109"/>
    </source>
</evidence>
<dbReference type="Pfam" id="PF13426">
    <property type="entry name" value="PAS_9"/>
    <property type="match status" value="1"/>
</dbReference>
<dbReference type="Pfam" id="PF02518">
    <property type="entry name" value="HATPase_c"/>
    <property type="match status" value="1"/>
</dbReference>
<feature type="modified residue" description="4-aspartylphosphate" evidence="4">
    <location>
        <position position="572"/>
    </location>
</feature>
<dbReference type="GO" id="GO:0000155">
    <property type="term" value="F:phosphorelay sensor kinase activity"/>
    <property type="evidence" value="ECO:0007669"/>
    <property type="project" value="InterPro"/>
</dbReference>
<keyword evidence="3 4" id="KW-0597">Phosphoprotein</keyword>
<evidence type="ECO:0000256" key="4">
    <source>
        <dbReference type="PROSITE-ProRule" id="PRU00169"/>
    </source>
</evidence>
<dbReference type="CDD" id="cd00156">
    <property type="entry name" value="REC"/>
    <property type="match status" value="1"/>
</dbReference>